<dbReference type="EMBL" id="LN857023">
    <property type="protein sequence ID" value="CDQ01724.1"/>
    <property type="molecule type" value="Genomic_DNA"/>
</dbReference>
<proteinExistence type="predicted"/>
<gene>
    <name evidence="1" type="primary">Bma-pqn-52</name>
    <name evidence="1" type="ORF">BM_Bm5046</name>
</gene>
<accession>A0A1I9G5S7</accession>
<organism evidence="1">
    <name type="scientific">Brugia malayi</name>
    <name type="common">Filarial nematode worm</name>
    <dbReference type="NCBI Taxonomy" id="6279"/>
    <lineage>
        <taxon>Eukaryota</taxon>
        <taxon>Metazoa</taxon>
        <taxon>Ecdysozoa</taxon>
        <taxon>Nematoda</taxon>
        <taxon>Chromadorea</taxon>
        <taxon>Rhabditida</taxon>
        <taxon>Spirurina</taxon>
        <taxon>Spiruromorpha</taxon>
        <taxon>Filarioidea</taxon>
        <taxon>Onchocercidae</taxon>
        <taxon>Brugia</taxon>
    </lineage>
</organism>
<reference evidence="1" key="1">
    <citation type="journal article" date="2007" name="Science">
        <title>Draft genome of the filarial nematode parasite Brugia malayi.</title>
        <authorList>
            <person name="Ghedin E."/>
            <person name="Wang S."/>
            <person name="Spiro D."/>
            <person name="Caler E."/>
            <person name="Zhao Q."/>
            <person name="Crabtree J."/>
            <person name="Allen J.E."/>
            <person name="Delcher A.L."/>
            <person name="Guiliano D.B."/>
            <person name="Miranda-Saavedra D."/>
            <person name="Angiuoli S.V."/>
            <person name="Creasy T."/>
            <person name="Amedeo P."/>
            <person name="Haas B."/>
            <person name="El-Sayed N.M."/>
            <person name="Wortman J.R."/>
            <person name="Feldblyum T."/>
            <person name="Tallon L."/>
            <person name="Schatz M."/>
            <person name="Shumway M."/>
            <person name="Koo H."/>
            <person name="Salzberg S.L."/>
            <person name="Schobel S."/>
            <person name="Pertea M."/>
            <person name="Pop M."/>
            <person name="White O."/>
            <person name="Barton G.J."/>
            <person name="Carlow C.K."/>
            <person name="Crawford M.J."/>
            <person name="Daub J."/>
            <person name="Dimmic M.W."/>
            <person name="Estes C.F."/>
            <person name="Foster J.M."/>
            <person name="Ganatra M."/>
            <person name="Gregory W.F."/>
            <person name="Johnson N.M."/>
            <person name="Jin J."/>
            <person name="Komuniecki R."/>
            <person name="Korf I."/>
            <person name="Kumar S."/>
            <person name="Laney S."/>
            <person name="Li B.W."/>
            <person name="Li W."/>
            <person name="Lindblom T.H."/>
            <person name="Lustigman S."/>
            <person name="Ma D."/>
            <person name="Maina C.V."/>
            <person name="Martin D.M."/>
            <person name="McCarter J.P."/>
            <person name="McReynolds L."/>
            <person name="Mitreva M."/>
            <person name="Nutman T.B."/>
            <person name="Parkinson J."/>
            <person name="Peregrin-Alvarez J.M."/>
            <person name="Poole C."/>
            <person name="Ren Q."/>
            <person name="Saunders L."/>
            <person name="Sluder A.E."/>
            <person name="Smith K."/>
            <person name="Stanke M."/>
            <person name="Unnasch T.R."/>
            <person name="Ware J."/>
            <person name="Wei A.D."/>
            <person name="Weil G."/>
            <person name="Williams D.J."/>
            <person name="Zhang Y."/>
            <person name="Williams S.A."/>
            <person name="Fraser-Liggett C."/>
            <person name="Slatko B."/>
            <person name="Blaxter M.L."/>
            <person name="Scott A.L."/>
        </authorList>
    </citation>
    <scope>NUCLEOTIDE SEQUENCE</scope>
    <source>
        <strain evidence="1">FR3</strain>
    </source>
</reference>
<dbReference type="AlphaFoldDB" id="A0A1I9G5S7"/>
<evidence type="ECO:0000313" key="1">
    <source>
        <dbReference type="EMBL" id="CDQ01724.1"/>
    </source>
</evidence>
<reference evidence="1" key="2">
    <citation type="submission" date="2012-12" db="EMBL/GenBank/DDBJ databases">
        <authorList>
            <consortium name="WormBase Consortium"/>
            <person name="Ghedin E."/>
            <person name="Paulini M."/>
        </authorList>
    </citation>
    <scope>NUCLEOTIDE SEQUENCE</scope>
    <source>
        <strain evidence="1">FR3</strain>
    </source>
</reference>
<sequence length="118" mass="13936">MTSEMLNQLLNCRKYVTFRVMYDELGHYETFGHAYLVQNGVCARFVDRYHKTKAICGGFRVLSRTNIHEAIEYRSRQVAKIVSWTKNEVWYGSACMQEAFAEGIDYENDYVKVNKYCY</sequence>
<protein>
    <submittedName>
        <fullName evidence="1">BMA-PQN-52, isoform a</fullName>
    </submittedName>
</protein>
<name>A0A1I9G5S7_BRUMA</name>